<evidence type="ECO:0000313" key="1">
    <source>
        <dbReference type="EMBL" id="GED60099.1"/>
    </source>
</evidence>
<evidence type="ECO:0000313" key="2">
    <source>
        <dbReference type="EMBL" id="KLH96429.1"/>
    </source>
</evidence>
<evidence type="ECO:0000313" key="3">
    <source>
        <dbReference type="Proteomes" id="UP000035218"/>
    </source>
</evidence>
<protein>
    <submittedName>
        <fullName evidence="2">Uncharacterized protein</fullName>
    </submittedName>
</protein>
<reference evidence="1 4" key="2">
    <citation type="submission" date="2019-06" db="EMBL/GenBank/DDBJ databases">
        <title>Whole genome shotgun sequence of Brevibacillus formosus NBRC 15716.</title>
        <authorList>
            <person name="Hosoyama A."/>
            <person name="Uohara A."/>
            <person name="Ohji S."/>
            <person name="Ichikawa N."/>
        </authorList>
    </citation>
    <scope>NUCLEOTIDE SEQUENCE [LARGE SCALE GENOMIC DNA]</scope>
    <source>
        <strain evidence="1 4">NBRC 15716</strain>
    </source>
</reference>
<organism evidence="2 3">
    <name type="scientific">Brevibacillus formosus</name>
    <dbReference type="NCBI Taxonomy" id="54913"/>
    <lineage>
        <taxon>Bacteria</taxon>
        <taxon>Bacillati</taxon>
        <taxon>Bacillota</taxon>
        <taxon>Bacilli</taxon>
        <taxon>Bacillales</taxon>
        <taxon>Paenibacillaceae</taxon>
        <taxon>Brevibacillus</taxon>
    </lineage>
</organism>
<dbReference type="Proteomes" id="UP000035218">
    <property type="component" value="Unassembled WGS sequence"/>
</dbReference>
<name>A0A837KJF0_9BACL</name>
<keyword evidence="4" id="KW-1185">Reference proteome</keyword>
<dbReference type="Proteomes" id="UP000319498">
    <property type="component" value="Unassembled WGS sequence"/>
</dbReference>
<proteinExistence type="predicted"/>
<dbReference type="EMBL" id="LDCN01000010">
    <property type="protein sequence ID" value="KLH96429.1"/>
    <property type="molecule type" value="Genomic_DNA"/>
</dbReference>
<reference evidence="2 3" key="1">
    <citation type="submission" date="2015-05" db="EMBL/GenBank/DDBJ databases">
        <title>Genome sequencing project for genomic taxonomy and phylogenomics of Bacillus-like bacteria.</title>
        <authorList>
            <person name="Liu B."/>
            <person name="Wang J."/>
            <person name="Zhu Y."/>
            <person name="Liu G."/>
            <person name="Chen Q."/>
            <person name="Chen Z."/>
            <person name="Lan J."/>
            <person name="Che J."/>
            <person name="Ge C."/>
            <person name="Shi H."/>
            <person name="Pan Z."/>
            <person name="Liu X."/>
        </authorList>
    </citation>
    <scope>NUCLEOTIDE SEQUENCE [LARGE SCALE GENOMIC DNA]</scope>
    <source>
        <strain evidence="2 3">DSM 9885</strain>
    </source>
</reference>
<comment type="caution">
    <text evidence="2">The sequence shown here is derived from an EMBL/GenBank/DDBJ whole genome shotgun (WGS) entry which is preliminary data.</text>
</comment>
<dbReference type="EMBL" id="BJOL01000027">
    <property type="protein sequence ID" value="GED60099.1"/>
    <property type="molecule type" value="Genomic_DNA"/>
</dbReference>
<accession>A0A837KJF0</accession>
<dbReference type="AlphaFoldDB" id="A0A837KJF0"/>
<evidence type="ECO:0000313" key="4">
    <source>
        <dbReference type="Proteomes" id="UP000319498"/>
    </source>
</evidence>
<gene>
    <name evidence="2" type="ORF">AA984_25340</name>
    <name evidence="1" type="ORF">BFO01nite_42310</name>
</gene>
<sequence>MFRFLHSVLVGVPKIFAFFSCFLYELSVLKRVFKDLKIEEHHQLRQRRIFPDVATCGVLPSGEGIRGQKKRNRALAT</sequence>